<reference evidence="1 2" key="1">
    <citation type="journal article" date="2013" name="PLoS ONE">
        <title>Genomic Evaluation of Thermoanaerobacter spp. for the Construction of Designer Co-Cultures to Improve Lignocellulosic Biofuel Production.</title>
        <authorList>
            <person name="Verbeke T.J."/>
            <person name="Zhang X."/>
            <person name="Henrissat B."/>
            <person name="Spicer V."/>
            <person name="Rydzak T."/>
            <person name="Krokhin O.V."/>
            <person name="Fristensky B."/>
            <person name="Levin D.B."/>
            <person name="Sparling R."/>
        </authorList>
    </citation>
    <scope>NUCLEOTIDE SEQUENCE [LARGE SCALE GENOMIC DNA]</scope>
    <source>
        <strain evidence="1 2">WC1</strain>
    </source>
</reference>
<keyword evidence="2" id="KW-1185">Reference proteome</keyword>
<dbReference type="Proteomes" id="UP000013242">
    <property type="component" value="Unassembled WGS sequence"/>
</dbReference>
<evidence type="ECO:0000313" key="2">
    <source>
        <dbReference type="Proteomes" id="UP000013242"/>
    </source>
</evidence>
<name>M8CUL7_THETY</name>
<evidence type="ECO:0000313" key="1">
    <source>
        <dbReference type="EMBL" id="EMT38063.1"/>
    </source>
</evidence>
<organism evidence="1 2">
    <name type="scientific">Thermoanaerobacter thermohydrosulfuricus WC1</name>
    <dbReference type="NCBI Taxonomy" id="1198630"/>
    <lineage>
        <taxon>Bacteria</taxon>
        <taxon>Bacillati</taxon>
        <taxon>Bacillota</taxon>
        <taxon>Clostridia</taxon>
        <taxon>Thermoanaerobacterales</taxon>
        <taxon>Thermoanaerobacteraceae</taxon>
        <taxon>Thermoanaerobacter</taxon>
    </lineage>
</organism>
<accession>M8CUL7</accession>
<dbReference type="AlphaFoldDB" id="M8CUL7"/>
<gene>
    <name evidence="1" type="ORF">TthWC1_2444</name>
</gene>
<protein>
    <submittedName>
        <fullName evidence="1">Uncharacterized protein</fullName>
    </submittedName>
</protein>
<sequence length="64" mass="7612">MDSFFQFHKFHKNQEKNFKTKKDFLDLCRISTLKAIESTNKMCVFNLCPGEVLDYVLYGKNKND</sequence>
<dbReference type="HOGENOM" id="CLU_2866395_0_0_9"/>
<comment type="caution">
    <text evidence="1">The sequence shown here is derived from an EMBL/GenBank/DDBJ whole genome shotgun (WGS) entry which is preliminary data.</text>
</comment>
<proteinExistence type="predicted"/>
<dbReference type="EMBL" id="AMYG01000060">
    <property type="protein sequence ID" value="EMT38063.1"/>
    <property type="molecule type" value="Genomic_DNA"/>
</dbReference>